<dbReference type="Proteomes" id="UP001386955">
    <property type="component" value="Unassembled WGS sequence"/>
</dbReference>
<name>A0AAN9NWT8_PSOTE</name>
<proteinExistence type="predicted"/>
<protein>
    <recommendedName>
        <fullName evidence="5">Transmembrane protein</fullName>
    </recommendedName>
</protein>
<evidence type="ECO:0008006" key="5">
    <source>
        <dbReference type="Google" id="ProtNLM"/>
    </source>
</evidence>
<dbReference type="AlphaFoldDB" id="A0AAN9NWT8"/>
<keyword evidence="2" id="KW-0472">Membrane</keyword>
<evidence type="ECO:0000313" key="4">
    <source>
        <dbReference type="Proteomes" id="UP001386955"/>
    </source>
</evidence>
<accession>A0AAN9NWT8</accession>
<reference evidence="3 4" key="1">
    <citation type="submission" date="2024-01" db="EMBL/GenBank/DDBJ databases">
        <title>The genomes of 5 underutilized Papilionoideae crops provide insights into root nodulation and disease resistanc.</title>
        <authorList>
            <person name="Jiang F."/>
        </authorList>
    </citation>
    <scope>NUCLEOTIDE SEQUENCE [LARGE SCALE GENOMIC DNA]</scope>
    <source>
        <strain evidence="3">DUOXIRENSHENG_FW03</strain>
        <tissue evidence="3">Leaves</tissue>
    </source>
</reference>
<evidence type="ECO:0000256" key="2">
    <source>
        <dbReference type="SAM" id="Phobius"/>
    </source>
</evidence>
<keyword evidence="4" id="KW-1185">Reference proteome</keyword>
<dbReference type="EMBL" id="JAYMYS010000009">
    <property type="protein sequence ID" value="KAK7380035.1"/>
    <property type="molecule type" value="Genomic_DNA"/>
</dbReference>
<keyword evidence="2" id="KW-0812">Transmembrane</keyword>
<comment type="caution">
    <text evidence="3">The sequence shown here is derived from an EMBL/GenBank/DDBJ whole genome shotgun (WGS) entry which is preliminary data.</text>
</comment>
<feature type="region of interest" description="Disordered" evidence="1">
    <location>
        <begin position="138"/>
        <end position="167"/>
    </location>
</feature>
<dbReference type="PANTHER" id="PTHR36004:SF1">
    <property type="entry name" value="AT-RICH INTERACTIVE DOMAIN PROTEIN"/>
    <property type="match status" value="1"/>
</dbReference>
<sequence>MWCARPHPQMGSSVAVGSVIRCGNTSIATPYTRLLLLPHFPSFSTPTRTRTRRKIQLVCGAKTQIKEQLDDDVLTSKIRKLVGKEPDFWEGEQWEWFGIFAKYLWIFGFVFGAIFAVYGFFTFQEPPKEVKEKSERLYGVQSGKRSNVDSYEEADVDAGVESNDISSDIFEEPDVYDSDVFESNPTEVAPSLE</sequence>
<evidence type="ECO:0000313" key="3">
    <source>
        <dbReference type="EMBL" id="KAK7380035.1"/>
    </source>
</evidence>
<gene>
    <name evidence="3" type="ORF">VNO78_32382</name>
</gene>
<keyword evidence="2" id="KW-1133">Transmembrane helix</keyword>
<evidence type="ECO:0000256" key="1">
    <source>
        <dbReference type="SAM" id="MobiDB-lite"/>
    </source>
</evidence>
<feature type="transmembrane region" description="Helical" evidence="2">
    <location>
        <begin position="103"/>
        <end position="123"/>
    </location>
</feature>
<dbReference type="PANTHER" id="PTHR36004">
    <property type="entry name" value="AT-RICH INTERACTIVE DOMAIN PROTEIN"/>
    <property type="match status" value="1"/>
</dbReference>
<organism evidence="3 4">
    <name type="scientific">Psophocarpus tetragonolobus</name>
    <name type="common">Winged bean</name>
    <name type="synonym">Dolichos tetragonolobus</name>
    <dbReference type="NCBI Taxonomy" id="3891"/>
    <lineage>
        <taxon>Eukaryota</taxon>
        <taxon>Viridiplantae</taxon>
        <taxon>Streptophyta</taxon>
        <taxon>Embryophyta</taxon>
        <taxon>Tracheophyta</taxon>
        <taxon>Spermatophyta</taxon>
        <taxon>Magnoliopsida</taxon>
        <taxon>eudicotyledons</taxon>
        <taxon>Gunneridae</taxon>
        <taxon>Pentapetalae</taxon>
        <taxon>rosids</taxon>
        <taxon>fabids</taxon>
        <taxon>Fabales</taxon>
        <taxon>Fabaceae</taxon>
        <taxon>Papilionoideae</taxon>
        <taxon>50 kb inversion clade</taxon>
        <taxon>NPAAA clade</taxon>
        <taxon>indigoferoid/millettioid clade</taxon>
        <taxon>Phaseoleae</taxon>
        <taxon>Psophocarpus</taxon>
    </lineage>
</organism>